<dbReference type="PANTHER" id="PTHR44154">
    <property type="entry name" value="QUINONE OXIDOREDUCTASE"/>
    <property type="match status" value="1"/>
</dbReference>
<keyword evidence="8" id="KW-0862">Zinc</keyword>
<dbReference type="RefSeq" id="WP_273846605.1">
    <property type="nucleotide sequence ID" value="NZ_JAQQWT010000018.1"/>
</dbReference>
<keyword evidence="6" id="KW-0694">RNA-binding</keyword>
<keyword evidence="5" id="KW-0521">NADP</keyword>
<dbReference type="Proteomes" id="UP001589833">
    <property type="component" value="Unassembled WGS sequence"/>
</dbReference>
<dbReference type="InterPro" id="IPR020843">
    <property type="entry name" value="ER"/>
</dbReference>
<keyword evidence="8" id="KW-0560">Oxidoreductase</keyword>
<keyword evidence="11" id="KW-1185">Reference proteome</keyword>
<evidence type="ECO:0000256" key="2">
    <source>
        <dbReference type="ARBA" id="ARBA00010371"/>
    </source>
</evidence>
<keyword evidence="8" id="KW-0479">Metal-binding</keyword>
<feature type="domain" description="Enoyl reductase (ER)" evidence="9">
    <location>
        <begin position="19"/>
        <end position="338"/>
    </location>
</feature>
<proteinExistence type="inferred from homology"/>
<keyword evidence="4" id="KW-0963">Cytoplasm</keyword>
<evidence type="ECO:0000256" key="7">
    <source>
        <dbReference type="ARBA" id="ARBA00022990"/>
    </source>
</evidence>
<evidence type="ECO:0000313" key="11">
    <source>
        <dbReference type="Proteomes" id="UP001589833"/>
    </source>
</evidence>
<dbReference type="Pfam" id="PF08240">
    <property type="entry name" value="ADH_N"/>
    <property type="match status" value="1"/>
</dbReference>
<evidence type="ECO:0000256" key="5">
    <source>
        <dbReference type="ARBA" id="ARBA00022857"/>
    </source>
</evidence>
<sequence>MVIMKAVGLHRYLPIDNPESLLDLQIEKPSASGRDLLVSVKAVGVNPVDYKVRSPKEKVEEAPKVLGWDVAGIVEEIGPDCKLFKPGDEVYYAGDYTRQGGNSEFHLVDERIVGKKPKSLSFGEAAALPLTTITAYEALFDRMNISLNPNENKNKTILIIGAAGGVGSIAIQLAKWAGLTVIGTASRPESIAWSKKLGAVHTINHFEEFVPQLKQLGYEAVQYILCLNTTDKHWVNMTDAIAPQGKICSIVETDGPLNLSLLMYKSATFVWEVMFTRSMFQTEDMIEQHKLLNKVAGLVDSNIIKTTLTERLSPINAEHLRKAHRLLETGKSIGKTVVENF</sequence>
<organism evidence="10 11">
    <name type="scientific">Halalkalibacter alkalisediminis</name>
    <dbReference type="NCBI Taxonomy" id="935616"/>
    <lineage>
        <taxon>Bacteria</taxon>
        <taxon>Bacillati</taxon>
        <taxon>Bacillota</taxon>
        <taxon>Bacilli</taxon>
        <taxon>Bacillales</taxon>
        <taxon>Bacillaceae</taxon>
        <taxon>Halalkalibacter</taxon>
    </lineage>
</organism>
<dbReference type="EMBL" id="JBHLTR010000056">
    <property type="protein sequence ID" value="MFC0561349.1"/>
    <property type="molecule type" value="Genomic_DNA"/>
</dbReference>
<reference evidence="10 11" key="1">
    <citation type="submission" date="2024-09" db="EMBL/GenBank/DDBJ databases">
        <authorList>
            <person name="Sun Q."/>
            <person name="Mori K."/>
        </authorList>
    </citation>
    <scope>NUCLEOTIDE SEQUENCE [LARGE SCALE GENOMIC DNA]</scope>
    <source>
        <strain evidence="10 11">NCAIM B.02301</strain>
    </source>
</reference>
<gene>
    <name evidence="10" type="ORF">ACFFH4_20615</name>
</gene>
<dbReference type="InterPro" id="IPR013149">
    <property type="entry name" value="ADH-like_C"/>
</dbReference>
<dbReference type="SUPFAM" id="SSF50129">
    <property type="entry name" value="GroES-like"/>
    <property type="match status" value="1"/>
</dbReference>
<comment type="similarity">
    <text evidence="2 8">Belongs to the zinc-containing alcohol dehydrogenase family. Quinone oxidoreductase subfamily.</text>
</comment>
<dbReference type="InterPro" id="IPR036291">
    <property type="entry name" value="NAD(P)-bd_dom_sf"/>
</dbReference>
<evidence type="ECO:0000256" key="6">
    <source>
        <dbReference type="ARBA" id="ARBA00022884"/>
    </source>
</evidence>
<evidence type="ECO:0000256" key="3">
    <source>
        <dbReference type="ARBA" id="ARBA00011881"/>
    </source>
</evidence>
<dbReference type="Pfam" id="PF00107">
    <property type="entry name" value="ADH_zinc_N"/>
    <property type="match status" value="1"/>
</dbReference>
<accession>A0ABV6NLP0</accession>
<evidence type="ECO:0000256" key="8">
    <source>
        <dbReference type="RuleBase" id="RU364000"/>
    </source>
</evidence>
<dbReference type="InterPro" id="IPR011032">
    <property type="entry name" value="GroES-like_sf"/>
</dbReference>
<keyword evidence="7" id="KW-0007">Acetylation</keyword>
<evidence type="ECO:0000256" key="4">
    <source>
        <dbReference type="ARBA" id="ARBA00022490"/>
    </source>
</evidence>
<evidence type="ECO:0000256" key="1">
    <source>
        <dbReference type="ARBA" id="ARBA00004496"/>
    </source>
</evidence>
<evidence type="ECO:0000259" key="9">
    <source>
        <dbReference type="SMART" id="SM00829"/>
    </source>
</evidence>
<dbReference type="Gene3D" id="3.40.50.720">
    <property type="entry name" value="NAD(P)-binding Rossmann-like Domain"/>
    <property type="match status" value="1"/>
</dbReference>
<comment type="subunit">
    <text evidence="3">Homotetramer.</text>
</comment>
<evidence type="ECO:0000313" key="10">
    <source>
        <dbReference type="EMBL" id="MFC0561349.1"/>
    </source>
</evidence>
<comment type="subcellular location">
    <subcellularLocation>
        <location evidence="1">Cytoplasm</location>
    </subcellularLocation>
</comment>
<protein>
    <recommendedName>
        <fullName evidence="8">Zinc-type alcohol dehydrogenase-like protein</fullName>
    </recommendedName>
</protein>
<dbReference type="InterPro" id="IPR002364">
    <property type="entry name" value="Quin_OxRdtase/zeta-crystal_CS"/>
</dbReference>
<dbReference type="SMART" id="SM00829">
    <property type="entry name" value="PKS_ER"/>
    <property type="match status" value="1"/>
</dbReference>
<dbReference type="InterPro" id="IPR051603">
    <property type="entry name" value="Zinc-ADH_QOR/CCCR"/>
</dbReference>
<dbReference type="PANTHER" id="PTHR44154:SF1">
    <property type="entry name" value="QUINONE OXIDOREDUCTASE"/>
    <property type="match status" value="1"/>
</dbReference>
<dbReference type="CDD" id="cd08252">
    <property type="entry name" value="AL_MDR"/>
    <property type="match status" value="1"/>
</dbReference>
<name>A0ABV6NLP0_9BACI</name>
<comment type="caution">
    <text evidence="10">The sequence shown here is derived from an EMBL/GenBank/DDBJ whole genome shotgun (WGS) entry which is preliminary data.</text>
</comment>
<dbReference type="NCBIfam" id="TIGR02817">
    <property type="entry name" value="adh_fam_1"/>
    <property type="match status" value="1"/>
</dbReference>
<dbReference type="PROSITE" id="PS01162">
    <property type="entry name" value="QOR_ZETA_CRYSTAL"/>
    <property type="match status" value="1"/>
</dbReference>
<dbReference type="InterPro" id="IPR014182">
    <property type="entry name" value="ADH_Zn_typ-1"/>
</dbReference>
<dbReference type="SUPFAM" id="SSF51735">
    <property type="entry name" value="NAD(P)-binding Rossmann-fold domains"/>
    <property type="match status" value="1"/>
</dbReference>
<dbReference type="InterPro" id="IPR013154">
    <property type="entry name" value="ADH-like_N"/>
</dbReference>
<dbReference type="Gene3D" id="3.90.180.10">
    <property type="entry name" value="Medium-chain alcohol dehydrogenases, catalytic domain"/>
    <property type="match status" value="1"/>
</dbReference>